<proteinExistence type="predicted"/>
<dbReference type="EMBL" id="JBDFQZ010000005">
    <property type="protein sequence ID" value="KAK9724887.1"/>
    <property type="molecule type" value="Genomic_DNA"/>
</dbReference>
<accession>A0AAW1KWL1</accession>
<keyword evidence="2" id="KW-1185">Reference proteome</keyword>
<sequence length="117" mass="13477">MYNLLKEGLCFFTKDDQIAFKAIQQLLRTSYVLIEVRPKTTLSRNNILQWILKQVVIEPKDAMDLEDKKTWIEDDEEVLEIGTSQIHVRKVFEQNDADNSNTAKIVGVIDDAKAPKV</sequence>
<protein>
    <submittedName>
        <fullName evidence="1">Uncharacterized protein</fullName>
    </submittedName>
</protein>
<dbReference type="Proteomes" id="UP001443914">
    <property type="component" value="Unassembled WGS sequence"/>
</dbReference>
<comment type="caution">
    <text evidence="1">The sequence shown here is derived from an EMBL/GenBank/DDBJ whole genome shotgun (WGS) entry which is preliminary data.</text>
</comment>
<dbReference type="AlphaFoldDB" id="A0AAW1KWL1"/>
<gene>
    <name evidence="1" type="ORF">RND81_05G106000</name>
</gene>
<organism evidence="1 2">
    <name type="scientific">Saponaria officinalis</name>
    <name type="common">Common soapwort</name>
    <name type="synonym">Lychnis saponaria</name>
    <dbReference type="NCBI Taxonomy" id="3572"/>
    <lineage>
        <taxon>Eukaryota</taxon>
        <taxon>Viridiplantae</taxon>
        <taxon>Streptophyta</taxon>
        <taxon>Embryophyta</taxon>
        <taxon>Tracheophyta</taxon>
        <taxon>Spermatophyta</taxon>
        <taxon>Magnoliopsida</taxon>
        <taxon>eudicotyledons</taxon>
        <taxon>Gunneridae</taxon>
        <taxon>Pentapetalae</taxon>
        <taxon>Caryophyllales</taxon>
        <taxon>Caryophyllaceae</taxon>
        <taxon>Caryophylleae</taxon>
        <taxon>Saponaria</taxon>
    </lineage>
</organism>
<evidence type="ECO:0000313" key="1">
    <source>
        <dbReference type="EMBL" id="KAK9724887.1"/>
    </source>
</evidence>
<name>A0AAW1KWL1_SAPOF</name>
<reference evidence="1" key="1">
    <citation type="submission" date="2024-03" db="EMBL/GenBank/DDBJ databases">
        <title>WGS assembly of Saponaria officinalis var. Norfolk2.</title>
        <authorList>
            <person name="Jenkins J."/>
            <person name="Shu S."/>
            <person name="Grimwood J."/>
            <person name="Barry K."/>
            <person name="Goodstein D."/>
            <person name="Schmutz J."/>
            <person name="Leebens-Mack J."/>
            <person name="Osbourn A."/>
        </authorList>
    </citation>
    <scope>NUCLEOTIDE SEQUENCE [LARGE SCALE GENOMIC DNA]</scope>
    <source>
        <strain evidence="1">JIC</strain>
    </source>
</reference>
<evidence type="ECO:0000313" key="2">
    <source>
        <dbReference type="Proteomes" id="UP001443914"/>
    </source>
</evidence>